<dbReference type="EMBL" id="VCGU01000010">
    <property type="protein sequence ID" value="TRY68247.1"/>
    <property type="molecule type" value="Genomic_DNA"/>
</dbReference>
<evidence type="ECO:0000256" key="2">
    <source>
        <dbReference type="SAM" id="MobiDB-lite"/>
    </source>
</evidence>
<dbReference type="SUPFAM" id="SSF52540">
    <property type="entry name" value="P-loop containing nucleoside triphosphate hydrolases"/>
    <property type="match status" value="1"/>
</dbReference>
<reference evidence="3 4" key="1">
    <citation type="journal article" date="2018" name="Nat. Ecol. Evol.">
        <title>Genomic signatures of mitonuclear coevolution across populations of Tigriopus californicus.</title>
        <authorList>
            <person name="Barreto F.S."/>
            <person name="Watson E.T."/>
            <person name="Lima T.G."/>
            <person name="Willett C.S."/>
            <person name="Edmands S."/>
            <person name="Li W."/>
            <person name="Burton R.S."/>
        </authorList>
    </citation>
    <scope>NUCLEOTIDE SEQUENCE [LARGE SCALE GENOMIC DNA]</scope>
    <source>
        <strain evidence="3 4">San Diego</strain>
    </source>
</reference>
<dbReference type="Proteomes" id="UP000318571">
    <property type="component" value="Chromosome 1"/>
</dbReference>
<dbReference type="InterPro" id="IPR027417">
    <property type="entry name" value="P-loop_NTPase"/>
</dbReference>
<comment type="caution">
    <text evidence="3">The sequence shown here is derived from an EMBL/GenBank/DDBJ whole genome shotgun (WGS) entry which is preliminary data.</text>
</comment>
<protein>
    <recommendedName>
        <fullName evidence="5">Sulfotransferase domain-containing protein</fullName>
    </recommendedName>
</protein>
<dbReference type="InterPro" id="IPR051589">
    <property type="entry name" value="Sialate-O-sulfotransferase"/>
</dbReference>
<proteinExistence type="inferred from homology"/>
<dbReference type="STRING" id="6832.A0A553NS31"/>
<gene>
    <name evidence="3" type="ORF">TCAL_04080</name>
</gene>
<evidence type="ECO:0000256" key="1">
    <source>
        <dbReference type="ARBA" id="ARBA00010236"/>
    </source>
</evidence>
<name>A0A553NS31_TIGCA</name>
<dbReference type="AlphaFoldDB" id="A0A553NS31"/>
<evidence type="ECO:0008006" key="5">
    <source>
        <dbReference type="Google" id="ProtNLM"/>
    </source>
</evidence>
<accession>A0A553NS31</accession>
<dbReference type="PANTHER" id="PTHR45964:SF5">
    <property type="entry name" value="WSCD FAMILY MEMBER CG9164"/>
    <property type="match status" value="1"/>
</dbReference>
<sequence length="367" mass="40884">MPFMGWRGKLCLMGLGLSTYLVISAVISVSNITTLNGSPSSPHGKGIEATIGIMSDSLISPARLSQPRNLAAIVGKGRMTPRRLRARMGPSIDWCQPLRLKTDPGPMVALASFPGSGNTWLRYLIQQASGILTGSVYKDYALLKNGFPAENIVNGSVVVIKTHEFGQQSLQAFDKAILLVRDPFSALQAEFNRRSGGHVGHASIEKYRRNNGKYWRTFVHSKGADWEKMNLAWMDGFPPQDRLIVFYDDLMNQTEIELRRALNFLNMSVSEAMMTCAMSKREGIYKRSKKVLNFDVFDSDMRQMLTDRQSRVFGNLGRSNLFQDEPLKDSGMSMPTKVPKNSSLNKSRNTSTLPTLMLSAVFKAKNS</sequence>
<evidence type="ECO:0000313" key="3">
    <source>
        <dbReference type="EMBL" id="TRY68247.1"/>
    </source>
</evidence>
<dbReference type="PANTHER" id="PTHR45964">
    <property type="entry name" value="WSCD FAMILY MEMBER CG9164"/>
    <property type="match status" value="1"/>
</dbReference>
<keyword evidence="4" id="KW-1185">Reference proteome</keyword>
<evidence type="ECO:0000313" key="4">
    <source>
        <dbReference type="Proteomes" id="UP000318571"/>
    </source>
</evidence>
<dbReference type="Gene3D" id="3.40.50.300">
    <property type="entry name" value="P-loop containing nucleotide triphosphate hydrolases"/>
    <property type="match status" value="1"/>
</dbReference>
<feature type="region of interest" description="Disordered" evidence="2">
    <location>
        <begin position="324"/>
        <end position="350"/>
    </location>
</feature>
<organism evidence="3 4">
    <name type="scientific">Tigriopus californicus</name>
    <name type="common">Marine copepod</name>
    <dbReference type="NCBI Taxonomy" id="6832"/>
    <lineage>
        <taxon>Eukaryota</taxon>
        <taxon>Metazoa</taxon>
        <taxon>Ecdysozoa</taxon>
        <taxon>Arthropoda</taxon>
        <taxon>Crustacea</taxon>
        <taxon>Multicrustacea</taxon>
        <taxon>Hexanauplia</taxon>
        <taxon>Copepoda</taxon>
        <taxon>Harpacticoida</taxon>
        <taxon>Harpacticidae</taxon>
        <taxon>Tigriopus</taxon>
    </lineage>
</organism>
<feature type="compositionally biased region" description="Polar residues" evidence="2">
    <location>
        <begin position="339"/>
        <end position="350"/>
    </location>
</feature>
<dbReference type="OMA" id="TSEANHI"/>
<comment type="similarity">
    <text evidence="1">Belongs to the WSCD family.</text>
</comment>